<dbReference type="Pfam" id="PF02321">
    <property type="entry name" value="OEP"/>
    <property type="match status" value="2"/>
</dbReference>
<dbReference type="GO" id="GO:0015562">
    <property type="term" value="F:efflux transmembrane transporter activity"/>
    <property type="evidence" value="ECO:0007669"/>
    <property type="project" value="InterPro"/>
</dbReference>
<gene>
    <name evidence="3" type="ORF">E6K79_10390</name>
</gene>
<sequence>MFHHRLTRSLTRLVRGSVVLLGLAAAADARAAEIASQDSLPSDSTLSLAWVERVALERNPSLSAMREAWRETQARAEQAGALEDPMVEGMLAPQSLSSRSVEPAYRIGITQQLPIFGQRGLRRRAARAEGETAAYDFETARLDLLREVREAYFDYYLVCRGTEINRELVDLMSQSRRVALAKYSSGTVEQTDPLQAELELAMLQHDGVVLGQRRRVILARLRALLHLPQSVALPEPPRDLPSPEAPDTGRWLSALTRAQWPELAGADASVKGRRASLSLARRERLPELGLGFAYDRFWSESQLRGSLSLSLNLPLNFGRLAAREREAQAALSKAEAERLAVRDRIEQRIEEASASLGAYLHDVGIMRDVVVPSSERSLKAIRAAYEANRNGFLTLLNASRDLARAKLELYEAQVMAHEAEADLQRALAVDATSPVQEDRR</sequence>
<evidence type="ECO:0000256" key="2">
    <source>
        <dbReference type="SAM" id="SignalP"/>
    </source>
</evidence>
<dbReference type="PANTHER" id="PTHR30203">
    <property type="entry name" value="OUTER MEMBRANE CATION EFFLUX PROTEIN"/>
    <property type="match status" value="1"/>
</dbReference>
<organism evidence="3 4">
    <name type="scientific">Eiseniibacteriota bacterium</name>
    <dbReference type="NCBI Taxonomy" id="2212470"/>
    <lineage>
        <taxon>Bacteria</taxon>
        <taxon>Candidatus Eiseniibacteriota</taxon>
    </lineage>
</organism>
<feature type="chain" id="PRO_5021726550" evidence="2">
    <location>
        <begin position="32"/>
        <end position="440"/>
    </location>
</feature>
<comment type="similarity">
    <text evidence="1">Belongs to the outer membrane factor (OMF) (TC 1.B.17) family.</text>
</comment>
<name>A0A538TI57_UNCEI</name>
<dbReference type="Gene3D" id="1.20.1600.10">
    <property type="entry name" value="Outer membrane efflux proteins (OEP)"/>
    <property type="match status" value="1"/>
</dbReference>
<accession>A0A538TI57</accession>
<dbReference type="Proteomes" id="UP000317691">
    <property type="component" value="Unassembled WGS sequence"/>
</dbReference>
<dbReference type="AlphaFoldDB" id="A0A538TI57"/>
<dbReference type="PANTHER" id="PTHR30203:SF24">
    <property type="entry name" value="BLR4935 PROTEIN"/>
    <property type="match status" value="1"/>
</dbReference>
<reference evidence="3 4" key="1">
    <citation type="journal article" date="2019" name="Nat. Microbiol.">
        <title>Mediterranean grassland soil C-N compound turnover is dependent on rainfall and depth, and is mediated by genomically divergent microorganisms.</title>
        <authorList>
            <person name="Diamond S."/>
            <person name="Andeer P.F."/>
            <person name="Li Z."/>
            <person name="Crits-Christoph A."/>
            <person name="Burstein D."/>
            <person name="Anantharaman K."/>
            <person name="Lane K.R."/>
            <person name="Thomas B.C."/>
            <person name="Pan C."/>
            <person name="Northen T.R."/>
            <person name="Banfield J.F."/>
        </authorList>
    </citation>
    <scope>NUCLEOTIDE SEQUENCE [LARGE SCALE GENOMIC DNA]</scope>
    <source>
        <strain evidence="3">WS_9</strain>
    </source>
</reference>
<dbReference type="SUPFAM" id="SSF56954">
    <property type="entry name" value="Outer membrane efflux proteins (OEP)"/>
    <property type="match status" value="1"/>
</dbReference>
<dbReference type="InterPro" id="IPR003423">
    <property type="entry name" value="OMP_efflux"/>
</dbReference>
<comment type="caution">
    <text evidence="3">The sequence shown here is derived from an EMBL/GenBank/DDBJ whole genome shotgun (WGS) entry which is preliminary data.</text>
</comment>
<evidence type="ECO:0000256" key="1">
    <source>
        <dbReference type="ARBA" id="ARBA00007613"/>
    </source>
</evidence>
<evidence type="ECO:0000313" key="3">
    <source>
        <dbReference type="EMBL" id="TMQ63302.1"/>
    </source>
</evidence>
<feature type="signal peptide" evidence="2">
    <location>
        <begin position="1"/>
        <end position="31"/>
    </location>
</feature>
<keyword evidence="2" id="KW-0732">Signal</keyword>
<proteinExistence type="inferred from homology"/>
<protein>
    <submittedName>
        <fullName evidence="3">TolC family protein</fullName>
    </submittedName>
</protein>
<evidence type="ECO:0000313" key="4">
    <source>
        <dbReference type="Proteomes" id="UP000317691"/>
    </source>
</evidence>
<dbReference type="InterPro" id="IPR010131">
    <property type="entry name" value="MdtP/NodT-like"/>
</dbReference>
<dbReference type="EMBL" id="VBOZ01000032">
    <property type="protein sequence ID" value="TMQ63302.1"/>
    <property type="molecule type" value="Genomic_DNA"/>
</dbReference>